<evidence type="ECO:0000313" key="2">
    <source>
        <dbReference type="EMBL" id="ALI37383.1"/>
    </source>
</evidence>
<evidence type="ECO:0000313" key="3">
    <source>
        <dbReference type="Proteomes" id="UP000058925"/>
    </source>
</evidence>
<dbReference type="EMBL" id="CP012850">
    <property type="protein sequence ID" value="ALI37383.1"/>
    <property type="molecule type" value="Genomic_DNA"/>
</dbReference>
<keyword evidence="3" id="KW-1185">Reference proteome</keyword>
<keyword evidence="1" id="KW-1133">Transmembrane helix</keyword>
<dbReference type="KEGG" id="taa:NMY3_03198"/>
<keyword evidence="1" id="KW-0812">Transmembrane</keyword>
<gene>
    <name evidence="2" type="ORF">NMY3_03198</name>
</gene>
<sequence>MKSKKYCTKIRQSIGIEKTNYVYKLVIIFLLFLTMYVSNLNHSKTLADHHSPNLPLLEKSLKYTLTI</sequence>
<dbReference type="Proteomes" id="UP000058925">
    <property type="component" value="Chromosome"/>
</dbReference>
<protein>
    <submittedName>
        <fullName evidence="2">Uncharacterized protein</fullName>
    </submittedName>
</protein>
<feature type="transmembrane region" description="Helical" evidence="1">
    <location>
        <begin position="21"/>
        <end position="38"/>
    </location>
</feature>
<evidence type="ECO:0000256" key="1">
    <source>
        <dbReference type="SAM" id="Phobius"/>
    </source>
</evidence>
<organism evidence="2 3">
    <name type="scientific">Candidatus Nitrosocosmicus oleophilus</name>
    <dbReference type="NCBI Taxonomy" id="1353260"/>
    <lineage>
        <taxon>Archaea</taxon>
        <taxon>Nitrososphaerota</taxon>
        <taxon>Nitrososphaeria</taxon>
        <taxon>Nitrososphaerales</taxon>
        <taxon>Nitrososphaeraceae</taxon>
        <taxon>Candidatus Nitrosocosmicus</taxon>
    </lineage>
</organism>
<reference evidence="3" key="1">
    <citation type="submission" date="2015-10" db="EMBL/GenBank/DDBJ databases">
        <title>Niche specialization of a soil ammonia-oxidizing archaeon, Candidatus Nitrosocosmicus oleophilus.</title>
        <authorList>
            <person name="Jung M.-Y."/>
            <person name="Rhee S.-K."/>
        </authorList>
    </citation>
    <scope>NUCLEOTIDE SEQUENCE [LARGE SCALE GENOMIC DNA]</scope>
    <source>
        <strain evidence="3">MY3</strain>
    </source>
</reference>
<proteinExistence type="predicted"/>
<accession>A0A654M3X1</accession>
<dbReference type="AlphaFoldDB" id="A0A654M3X1"/>
<keyword evidence="1" id="KW-0472">Membrane</keyword>
<name>A0A654M3X1_9ARCH</name>